<evidence type="ECO:0000259" key="1">
    <source>
        <dbReference type="Pfam" id="PF13672"/>
    </source>
</evidence>
<dbReference type="InterPro" id="IPR036457">
    <property type="entry name" value="PPM-type-like_dom_sf"/>
</dbReference>
<dbReference type="SUPFAM" id="SSF81606">
    <property type="entry name" value="PP2C-like"/>
    <property type="match status" value="1"/>
</dbReference>
<dbReference type="Proteomes" id="UP001529340">
    <property type="component" value="Unassembled WGS sequence"/>
</dbReference>
<dbReference type="RefSeq" id="WP_289607091.1">
    <property type="nucleotide sequence ID" value="NZ_JAUDCG010000009.1"/>
</dbReference>
<dbReference type="Gene3D" id="3.60.40.10">
    <property type="entry name" value="PPM-type phosphatase domain"/>
    <property type="match status" value="1"/>
</dbReference>
<accession>A0ABT7UCF5</accession>
<keyword evidence="3" id="KW-1185">Reference proteome</keyword>
<sequence>MFQNIQHFSHTQKPVNEDACGFGRSFLFVLDGATGLGKREFMHAGSDAHWLSGSIRDRLLRELPQGSDPIIVLKEELHQLRSQYLQAARTMPSAAEAPSACIALFYERGDWLYYFGMGDCYGVVELKNGQVEVISDPILEELDQQALMRMKEISRIQQIPFFEARRQIQELLMHNRMCRNQPGGYHALDLEWDRLEEIEIHQWKKSDVHRVLCASDGFYEIMNYGIVDNPKELMDQLRLHGQEVVQWLFSAQDADAQAERCPRFKHRDDCTYVYAETEE</sequence>
<name>A0ABT7UCF5_9FIRM</name>
<dbReference type="EMBL" id="JAUDCG010000009">
    <property type="protein sequence ID" value="MDM8156625.1"/>
    <property type="molecule type" value="Genomic_DNA"/>
</dbReference>
<reference evidence="3" key="1">
    <citation type="submission" date="2023-06" db="EMBL/GenBank/DDBJ databases">
        <title>Identification and characterization of horizontal gene transfer across gut microbiota members of farm animals based on homology search.</title>
        <authorList>
            <person name="Zeman M."/>
            <person name="Kubasova T."/>
            <person name="Jahodarova E."/>
            <person name="Nykrynova M."/>
            <person name="Rychlik I."/>
        </authorList>
    </citation>
    <scope>NUCLEOTIDE SEQUENCE [LARGE SCALE GENOMIC DNA]</scope>
    <source>
        <strain evidence="3">ET39</strain>
    </source>
</reference>
<gene>
    <name evidence="2" type="ORF">QUV96_03105</name>
</gene>
<evidence type="ECO:0000313" key="2">
    <source>
        <dbReference type="EMBL" id="MDM8156625.1"/>
    </source>
</evidence>
<feature type="domain" description="PPM-type phosphatase" evidence="1">
    <location>
        <begin position="15"/>
        <end position="222"/>
    </location>
</feature>
<evidence type="ECO:0000313" key="3">
    <source>
        <dbReference type="Proteomes" id="UP001529340"/>
    </source>
</evidence>
<dbReference type="Pfam" id="PF13672">
    <property type="entry name" value="PP2C_2"/>
    <property type="match status" value="1"/>
</dbReference>
<proteinExistence type="predicted"/>
<reference evidence="2 3" key="3">
    <citation type="submission" date="2023-06" db="EMBL/GenBank/DDBJ databases">
        <authorList>
            <person name="Zeman M."/>
            <person name="Kubasova T."/>
            <person name="Jahodarova E."/>
            <person name="Nykrynova M."/>
            <person name="Rychlik I."/>
        </authorList>
    </citation>
    <scope>NUCLEOTIDE SEQUENCE [LARGE SCALE GENOMIC DNA]</scope>
    <source>
        <strain evidence="2 3">ET39</strain>
    </source>
</reference>
<comment type="caution">
    <text evidence="2">The sequence shown here is derived from an EMBL/GenBank/DDBJ whole genome shotgun (WGS) entry which is preliminary data.</text>
</comment>
<protein>
    <submittedName>
        <fullName evidence="2">Protein phosphatase 2C domain-containing protein</fullName>
    </submittedName>
</protein>
<dbReference type="InterPro" id="IPR001932">
    <property type="entry name" value="PPM-type_phosphatase-like_dom"/>
</dbReference>
<reference evidence="2 3" key="2">
    <citation type="submission" date="2023-06" db="EMBL/GenBank/DDBJ databases">
        <title>Identification and characterization of horizontal gene transfer across gut microbiota members of farm animals based on homology search.</title>
        <authorList>
            <person name="Schwarzerova J."/>
            <person name="Nykrynova M."/>
            <person name="Jureckova K."/>
            <person name="Cejkova D."/>
            <person name="Rychlik I."/>
        </authorList>
    </citation>
    <scope>NUCLEOTIDE SEQUENCE [LARGE SCALE GENOMIC DNA]</scope>
    <source>
        <strain evidence="2 3">ET39</strain>
    </source>
</reference>
<organism evidence="2 3">
    <name type="scientific">Amedibacillus dolichus</name>
    <dbReference type="NCBI Taxonomy" id="31971"/>
    <lineage>
        <taxon>Bacteria</taxon>
        <taxon>Bacillati</taxon>
        <taxon>Bacillota</taxon>
        <taxon>Erysipelotrichia</taxon>
        <taxon>Erysipelotrichales</taxon>
        <taxon>Erysipelotrichaceae</taxon>
        <taxon>Amedibacillus</taxon>
    </lineage>
</organism>